<dbReference type="InterPro" id="IPR003529">
    <property type="entry name" value="Hematopoietin_rcpt_Gp130_CS"/>
</dbReference>
<gene>
    <name evidence="14" type="ORF">Baya_15722</name>
</gene>
<dbReference type="InterPro" id="IPR013783">
    <property type="entry name" value="Ig-like_fold"/>
</dbReference>
<dbReference type="InterPro" id="IPR003961">
    <property type="entry name" value="FN3_dom"/>
</dbReference>
<dbReference type="InterPro" id="IPR036116">
    <property type="entry name" value="FN3_sf"/>
</dbReference>
<dbReference type="InterPro" id="IPR052672">
    <property type="entry name" value="Type1_Cytokine_Rcpt_Type2"/>
</dbReference>
<dbReference type="Gene3D" id="2.60.40.10">
    <property type="entry name" value="Immunoglobulins"/>
    <property type="match status" value="7"/>
</dbReference>
<keyword evidence="10" id="KW-0325">Glycoprotein</keyword>
<dbReference type="OrthoDB" id="6382334at2759"/>
<keyword evidence="5" id="KW-0677">Repeat</keyword>
<dbReference type="Pfam" id="PF17971">
    <property type="entry name" value="LIFR_D2"/>
    <property type="match status" value="1"/>
</dbReference>
<feature type="transmembrane region" description="Helical" evidence="12">
    <location>
        <begin position="672"/>
        <end position="694"/>
    </location>
</feature>
<dbReference type="SUPFAM" id="SSF49265">
    <property type="entry name" value="Fibronectin type III"/>
    <property type="match status" value="2"/>
</dbReference>
<dbReference type="AlphaFoldDB" id="A0A556VCF1"/>
<keyword evidence="6 12" id="KW-1133">Transmembrane helix</keyword>
<keyword evidence="9 14" id="KW-0675">Receptor</keyword>
<dbReference type="InterPro" id="IPR040817">
    <property type="entry name" value="LIFR_D2"/>
</dbReference>
<keyword evidence="15" id="KW-1185">Reference proteome</keyword>
<comment type="caution">
    <text evidence="14">The sequence shown here is derived from an EMBL/GenBank/DDBJ whole genome shotgun (WGS) entry which is preliminary data.</text>
</comment>
<evidence type="ECO:0000259" key="13">
    <source>
        <dbReference type="PROSITE" id="PS50853"/>
    </source>
</evidence>
<dbReference type="PROSITE" id="PS50853">
    <property type="entry name" value="FN3"/>
    <property type="match status" value="3"/>
</dbReference>
<keyword evidence="7 12" id="KW-0472">Membrane</keyword>
<evidence type="ECO:0000256" key="12">
    <source>
        <dbReference type="SAM" id="Phobius"/>
    </source>
</evidence>
<dbReference type="GO" id="GO:0005886">
    <property type="term" value="C:plasma membrane"/>
    <property type="evidence" value="ECO:0007669"/>
    <property type="project" value="UniProtKB-ARBA"/>
</dbReference>
<dbReference type="Proteomes" id="UP000319801">
    <property type="component" value="Unassembled WGS sequence"/>
</dbReference>
<evidence type="ECO:0000256" key="3">
    <source>
        <dbReference type="ARBA" id="ARBA00022692"/>
    </source>
</evidence>
<evidence type="ECO:0000256" key="5">
    <source>
        <dbReference type="ARBA" id="ARBA00022737"/>
    </source>
</evidence>
<evidence type="ECO:0000313" key="14">
    <source>
        <dbReference type="EMBL" id="TTK94551.1"/>
    </source>
</evidence>
<proteinExistence type="inferred from homology"/>
<keyword evidence="3 12" id="KW-0812">Transmembrane</keyword>
<keyword evidence="4" id="KW-0732">Signal</keyword>
<accession>A0A556VCF1</accession>
<name>A0A556VCF1_BAGYA</name>
<feature type="compositionally biased region" description="Basic and acidic residues" evidence="11">
    <location>
        <begin position="768"/>
        <end position="777"/>
    </location>
</feature>
<comment type="subcellular location">
    <subcellularLocation>
        <location evidence="1">Membrane</location>
        <topology evidence="1">Single-pass type I membrane protein</topology>
    </subcellularLocation>
</comment>
<reference evidence="14 15" key="1">
    <citation type="journal article" date="2019" name="Genome Biol. Evol.">
        <title>Whole-Genome Sequencing of the Giant Devil Catfish, Bagarius yarrelli.</title>
        <authorList>
            <person name="Jiang W."/>
            <person name="Lv Y."/>
            <person name="Cheng L."/>
            <person name="Yang K."/>
            <person name="Chao B."/>
            <person name="Wang X."/>
            <person name="Li Y."/>
            <person name="Pan X."/>
            <person name="You X."/>
            <person name="Zhang Y."/>
            <person name="Yang J."/>
            <person name="Li J."/>
            <person name="Zhang X."/>
            <person name="Liu S."/>
            <person name="Sun C."/>
            <person name="Yang J."/>
            <person name="Shi Q."/>
        </authorList>
    </citation>
    <scope>NUCLEOTIDE SEQUENCE [LARGE SCALE GENOMIC DNA]</scope>
    <source>
        <strain evidence="14">JWS20170419001</strain>
        <tissue evidence="14">Muscle</tissue>
    </source>
</reference>
<evidence type="ECO:0000256" key="2">
    <source>
        <dbReference type="ARBA" id="ARBA00008921"/>
    </source>
</evidence>
<evidence type="ECO:0000256" key="9">
    <source>
        <dbReference type="ARBA" id="ARBA00023170"/>
    </source>
</evidence>
<protein>
    <submittedName>
        <fullName evidence="14">Leukemia inhibitory factor receptor</fullName>
    </submittedName>
</protein>
<evidence type="ECO:0000256" key="11">
    <source>
        <dbReference type="SAM" id="MobiDB-lite"/>
    </source>
</evidence>
<dbReference type="CDD" id="cd00063">
    <property type="entry name" value="FN3"/>
    <property type="match status" value="2"/>
</dbReference>
<evidence type="ECO:0000256" key="10">
    <source>
        <dbReference type="ARBA" id="ARBA00023180"/>
    </source>
</evidence>
<feature type="domain" description="Fibronectin type-III" evidence="13">
    <location>
        <begin position="387"/>
        <end position="480"/>
    </location>
</feature>
<feature type="domain" description="Fibronectin type-III" evidence="13">
    <location>
        <begin position="576"/>
        <end position="673"/>
    </location>
</feature>
<evidence type="ECO:0000256" key="6">
    <source>
        <dbReference type="ARBA" id="ARBA00022989"/>
    </source>
</evidence>
<evidence type="ECO:0000313" key="15">
    <source>
        <dbReference type="Proteomes" id="UP000319801"/>
    </source>
</evidence>
<feature type="region of interest" description="Disordered" evidence="11">
    <location>
        <begin position="753"/>
        <end position="777"/>
    </location>
</feature>
<dbReference type="PROSITE" id="PS01353">
    <property type="entry name" value="HEMATOPO_REC_L_F2"/>
    <property type="match status" value="1"/>
</dbReference>
<dbReference type="GO" id="GO:0004896">
    <property type="term" value="F:cytokine receptor activity"/>
    <property type="evidence" value="ECO:0007669"/>
    <property type="project" value="InterPro"/>
</dbReference>
<sequence length="845" mass="95581">MPRADSDSDSDSLIAQKLTTPEELRVYSDEDSGVWRLNVEWKDGFPNSITPEKVTYDIQIFYTEQQKLVHHEMIELKADPMGHYKWSWISPLPLQCTSHSVVQLRYRDGDHTSAWTPSTTLPGEDLRDVEEVRVYPQNHVALVNESIRFCCILKSEHEKNFSSTDFVIRISNRTYVTKPFRYPDPSPAAGFDILCDNEGSTYYIGYPPDVHSMTCETRDLSSVECHWIESTTVPKTNTNFNINGRKCNQQHCVLNNYIDTGVVNWTLTANNKFGTTIISDLADPRHRVHLKAPTLLTATLITARNASLNWRWSRMLNHSSFPMICQVEVNDSIIKERFEGADLTSLVLTDLKPFTNYSVRLRCGSGEHFYKWGDWSDLISFTTKEDIPDSVDVWMEVSDNQTYVVWKNESESNGKIIEYQLVFGSVTRPNAERIIKPPVERCHKLQADRAKTHPLISVSARNSVGLSPPSNITIPNLAPAGGGVKTSVINGNNKTFYMVWDPSPRSECGYVVDWYPTYKSHQCAVKWKKKSSDHFNATIDSDLKEGVKYTLSVFGCTSGALSLLQRKEGYAVELPPSGKVQNLQAKQEGLNVYLNWENVSEQEQKGFIQGYNVSYRGADGNEGNVVISEPGTHMATFSLPVETYTFTVKAFTSAGDGPGAEITLKMNHQSDLAIINMVAGLMVLGFVLCIVAVYRHWKWLKSTLWPEIPKPRLSAEFLKKSVHQWQVIDGLLKEEAVLKVNCPEICSALTEEEPLKDHQEDQDYNCPRPKDSSHFEEYQTPKINPPAFCLIDVDFSYQEFPCPGILNPTYDQLLVCATENRKISNYRPQTHTGSIDQQPSNTSAT</sequence>
<organism evidence="14 15">
    <name type="scientific">Bagarius yarrelli</name>
    <name type="common">Goonch</name>
    <name type="synonym">Bagrus yarrelli</name>
    <dbReference type="NCBI Taxonomy" id="175774"/>
    <lineage>
        <taxon>Eukaryota</taxon>
        <taxon>Metazoa</taxon>
        <taxon>Chordata</taxon>
        <taxon>Craniata</taxon>
        <taxon>Vertebrata</taxon>
        <taxon>Euteleostomi</taxon>
        <taxon>Actinopterygii</taxon>
        <taxon>Neopterygii</taxon>
        <taxon>Teleostei</taxon>
        <taxon>Ostariophysi</taxon>
        <taxon>Siluriformes</taxon>
        <taxon>Sisoridae</taxon>
        <taxon>Sisorinae</taxon>
        <taxon>Bagarius</taxon>
    </lineage>
</organism>
<evidence type="ECO:0000256" key="7">
    <source>
        <dbReference type="ARBA" id="ARBA00023136"/>
    </source>
</evidence>
<keyword evidence="8" id="KW-1015">Disulfide bond</keyword>
<feature type="domain" description="Fibronectin type-III" evidence="13">
    <location>
        <begin position="292"/>
        <end position="386"/>
    </location>
</feature>
<dbReference type="SMART" id="SM00060">
    <property type="entry name" value="FN3"/>
    <property type="match status" value="3"/>
</dbReference>
<evidence type="ECO:0000256" key="4">
    <source>
        <dbReference type="ARBA" id="ARBA00022729"/>
    </source>
</evidence>
<dbReference type="PANTHER" id="PTHR48423:SF1">
    <property type="entry name" value="INTERLEUKIN-27 RECEPTOR SUBUNIT ALPHA"/>
    <property type="match status" value="1"/>
</dbReference>
<dbReference type="EMBL" id="VCAZ01000231">
    <property type="protein sequence ID" value="TTK94551.1"/>
    <property type="molecule type" value="Genomic_DNA"/>
</dbReference>
<evidence type="ECO:0000256" key="1">
    <source>
        <dbReference type="ARBA" id="ARBA00004479"/>
    </source>
</evidence>
<dbReference type="PANTHER" id="PTHR48423">
    <property type="entry name" value="INTERLEUKIN-27 RECEPTOR SUBUNIT ALPHA"/>
    <property type="match status" value="1"/>
</dbReference>
<comment type="similarity">
    <text evidence="2">Belongs to the type I cytokine receptor family. Type 2 subfamily.</text>
</comment>
<evidence type="ECO:0000256" key="8">
    <source>
        <dbReference type="ARBA" id="ARBA00023157"/>
    </source>
</evidence>